<dbReference type="PANTHER" id="PTHR19282">
    <property type="entry name" value="TETRASPANIN"/>
    <property type="match status" value="1"/>
</dbReference>
<evidence type="ECO:0000256" key="2">
    <source>
        <dbReference type="ARBA" id="ARBA00022692"/>
    </source>
</evidence>
<feature type="non-terminal residue" evidence="6">
    <location>
        <position position="1"/>
    </location>
</feature>
<keyword evidence="2 5" id="KW-0812">Transmembrane</keyword>
<dbReference type="PANTHER" id="PTHR19282:SF456">
    <property type="entry name" value="CD63 MOLECULE"/>
    <property type="match status" value="1"/>
</dbReference>
<feature type="transmembrane region" description="Helical" evidence="5">
    <location>
        <begin position="53"/>
        <end position="76"/>
    </location>
</feature>
<evidence type="ECO:0000256" key="1">
    <source>
        <dbReference type="ARBA" id="ARBA00004141"/>
    </source>
</evidence>
<dbReference type="SUPFAM" id="SSF48652">
    <property type="entry name" value="Tetraspanin"/>
    <property type="match status" value="1"/>
</dbReference>
<dbReference type="AlphaFoldDB" id="A0A0L7LID7"/>
<dbReference type="GO" id="GO:0005886">
    <property type="term" value="C:plasma membrane"/>
    <property type="evidence" value="ECO:0007669"/>
    <property type="project" value="TreeGrafter"/>
</dbReference>
<evidence type="ECO:0000256" key="3">
    <source>
        <dbReference type="ARBA" id="ARBA00022989"/>
    </source>
</evidence>
<accession>A0A0L7LID7</accession>
<dbReference type="PRINTS" id="PR00259">
    <property type="entry name" value="TMFOUR"/>
</dbReference>
<feature type="transmembrane region" description="Helical" evidence="5">
    <location>
        <begin position="363"/>
        <end position="384"/>
    </location>
</feature>
<proteinExistence type="predicted"/>
<evidence type="ECO:0000313" key="7">
    <source>
        <dbReference type="Proteomes" id="UP000037510"/>
    </source>
</evidence>
<name>A0A0L7LID7_OPEBR</name>
<dbReference type="InterPro" id="IPR018499">
    <property type="entry name" value="Tetraspanin/Peripherin"/>
</dbReference>
<dbReference type="Proteomes" id="UP000037510">
    <property type="component" value="Unassembled WGS sequence"/>
</dbReference>
<feature type="transmembrane region" description="Helical" evidence="5">
    <location>
        <begin position="82"/>
        <end position="109"/>
    </location>
</feature>
<organism evidence="6 7">
    <name type="scientific">Operophtera brumata</name>
    <name type="common">Winter moth</name>
    <name type="synonym">Phalaena brumata</name>
    <dbReference type="NCBI Taxonomy" id="104452"/>
    <lineage>
        <taxon>Eukaryota</taxon>
        <taxon>Metazoa</taxon>
        <taxon>Ecdysozoa</taxon>
        <taxon>Arthropoda</taxon>
        <taxon>Hexapoda</taxon>
        <taxon>Insecta</taxon>
        <taxon>Pterygota</taxon>
        <taxon>Neoptera</taxon>
        <taxon>Endopterygota</taxon>
        <taxon>Lepidoptera</taxon>
        <taxon>Glossata</taxon>
        <taxon>Ditrysia</taxon>
        <taxon>Geometroidea</taxon>
        <taxon>Geometridae</taxon>
        <taxon>Larentiinae</taxon>
        <taxon>Operophtera</taxon>
    </lineage>
</organism>
<keyword evidence="4 5" id="KW-0472">Membrane</keyword>
<comment type="subcellular location">
    <subcellularLocation>
        <location evidence="1">Membrane</location>
        <topology evidence="1">Multi-pass membrane protein</topology>
    </subcellularLocation>
</comment>
<comment type="caution">
    <text evidence="6">The sequence shown here is derived from an EMBL/GenBank/DDBJ whole genome shotgun (WGS) entry which is preliminary data.</text>
</comment>
<keyword evidence="7" id="KW-1185">Reference proteome</keyword>
<evidence type="ECO:0000256" key="5">
    <source>
        <dbReference type="SAM" id="Phobius"/>
    </source>
</evidence>
<feature type="transmembrane region" description="Helical" evidence="5">
    <location>
        <begin position="177"/>
        <end position="196"/>
    </location>
</feature>
<protein>
    <submittedName>
        <fullName evidence="6">Tetraspanin</fullName>
    </submittedName>
</protein>
<evidence type="ECO:0000256" key="4">
    <source>
        <dbReference type="ARBA" id="ARBA00023136"/>
    </source>
</evidence>
<dbReference type="EMBL" id="JTDY01000950">
    <property type="protein sequence ID" value="KOB75323.1"/>
    <property type="molecule type" value="Genomic_DNA"/>
</dbReference>
<reference evidence="6 7" key="1">
    <citation type="journal article" date="2015" name="Genome Biol. Evol.">
        <title>The genome of winter moth (Operophtera brumata) provides a genomic perspective on sexual dimorphism and phenology.</title>
        <authorList>
            <person name="Derks M.F."/>
            <person name="Smit S."/>
            <person name="Salis L."/>
            <person name="Schijlen E."/>
            <person name="Bossers A."/>
            <person name="Mateman C."/>
            <person name="Pijl A.S."/>
            <person name="de Ridder D."/>
            <person name="Groenen M.A."/>
            <person name="Visser M.E."/>
            <person name="Megens H.J."/>
        </authorList>
    </citation>
    <scope>NUCLEOTIDE SEQUENCE [LARGE SCALE GENOMIC DNA]</scope>
    <source>
        <strain evidence="6">WM2013NL</strain>
        <tissue evidence="6">Head and thorax</tissue>
    </source>
</reference>
<sequence length="389" mass="43003">FESVTKEHQYFKSPLSSFDRNWHKVTGLLLLIVGIAVLSSYSSYEEMITNRFFNVPAFTVATGVFILLAAVLGFYGAISQSFYVIAAYVILLLVVLVFEIAIVIAAFSLKNDAPTVIRATMLESLQLYSTRLDIAKLWDDLQMAPDPCELLLHGLRNHLPLRVWNPKRARLGLRRRIRRITGIIILSVGISVQSAYNNYHEFLSERFFSLPAFCIATGIIIFLIACFGFYGALRENYMMTMAFAGAMVVMFIFQLSACIAGYALRGNTIALVQKQLSETMDLYGPDKNYEVTKLWDEFLCCGVTNASDWLPHLNTQDSDGLPVTCCPSIVGAVSVFNCTVTTAYSPGCADAFGSWTRSHAGTIGVAGVFLVLMQVCATALVEILSGELF</sequence>
<evidence type="ECO:0000313" key="6">
    <source>
        <dbReference type="EMBL" id="KOB75323.1"/>
    </source>
</evidence>
<dbReference type="STRING" id="104452.A0A0L7LID7"/>
<gene>
    <name evidence="6" type="ORF">OBRU01_07718</name>
</gene>
<feature type="transmembrane region" description="Helical" evidence="5">
    <location>
        <begin position="242"/>
        <end position="264"/>
    </location>
</feature>
<keyword evidence="3 5" id="KW-1133">Transmembrane helix</keyword>
<dbReference type="Gene3D" id="1.10.1450.10">
    <property type="entry name" value="Tetraspanin"/>
    <property type="match status" value="1"/>
</dbReference>
<feature type="transmembrane region" description="Helical" evidence="5">
    <location>
        <begin position="208"/>
        <end position="230"/>
    </location>
</feature>
<dbReference type="Pfam" id="PF00335">
    <property type="entry name" value="Tetraspanin"/>
    <property type="match status" value="2"/>
</dbReference>
<feature type="transmembrane region" description="Helical" evidence="5">
    <location>
        <begin position="22"/>
        <end position="41"/>
    </location>
</feature>
<dbReference type="InterPro" id="IPR008952">
    <property type="entry name" value="Tetraspanin_EC2_sf"/>
</dbReference>